<feature type="coiled-coil region" evidence="1">
    <location>
        <begin position="153"/>
        <end position="180"/>
    </location>
</feature>
<evidence type="ECO:0000313" key="2">
    <source>
        <dbReference type="EMBL" id="MBN3325340.1"/>
    </source>
</evidence>
<dbReference type="EMBL" id="JAAWVO010075275">
    <property type="protein sequence ID" value="MBN3325340.1"/>
    <property type="molecule type" value="Genomic_DNA"/>
</dbReference>
<keyword evidence="3" id="KW-1185">Reference proteome</keyword>
<keyword evidence="1" id="KW-0175">Coiled coil</keyword>
<comment type="caution">
    <text evidence="2">The sequence shown here is derived from an EMBL/GenBank/DDBJ whole genome shotgun (WGS) entry which is preliminary data.</text>
</comment>
<name>A0A8J7P4L7_ATRSP</name>
<feature type="coiled-coil region" evidence="1">
    <location>
        <begin position="93"/>
        <end position="120"/>
    </location>
</feature>
<feature type="non-terminal residue" evidence="2">
    <location>
        <position position="204"/>
    </location>
</feature>
<evidence type="ECO:0000256" key="1">
    <source>
        <dbReference type="SAM" id="Coils"/>
    </source>
</evidence>
<gene>
    <name evidence="2" type="primary">Nuf2_0</name>
    <name evidence="2" type="ORF">GTO95_0002024</name>
</gene>
<feature type="non-terminal residue" evidence="2">
    <location>
        <position position="1"/>
    </location>
</feature>
<proteinExistence type="predicted"/>
<dbReference type="AlphaFoldDB" id="A0A8J7P4L7"/>
<dbReference type="Proteomes" id="UP000736164">
    <property type="component" value="Unassembled WGS sequence"/>
</dbReference>
<accession>A0A8J7P4L7</accession>
<evidence type="ECO:0000313" key="3">
    <source>
        <dbReference type="Proteomes" id="UP000736164"/>
    </source>
</evidence>
<organism evidence="2 3">
    <name type="scientific">Atractosteus spatula</name>
    <name type="common">Alligator gar</name>
    <name type="synonym">Lepisosteus spatula</name>
    <dbReference type="NCBI Taxonomy" id="7917"/>
    <lineage>
        <taxon>Eukaryota</taxon>
        <taxon>Metazoa</taxon>
        <taxon>Chordata</taxon>
        <taxon>Craniata</taxon>
        <taxon>Vertebrata</taxon>
        <taxon>Euteleostomi</taxon>
        <taxon>Actinopterygii</taxon>
        <taxon>Neopterygii</taxon>
        <taxon>Holostei</taxon>
        <taxon>Semionotiformes</taxon>
        <taxon>Lepisosteidae</taxon>
        <taxon>Atractosteus</taxon>
    </lineage>
</organism>
<protein>
    <submittedName>
        <fullName evidence="2">NUF2 protein</fullName>
    </submittedName>
</protein>
<sequence>QKKVQVATLKEDIAKLKSQIVESPEEIKNEKEKMKETVKNIKKSKEKADVRSVELQIKNQTYNQYKADIQSVYKLLLDLQSAMDEMYKQQEEIHIFDNSNERAKKELKNLIAEESQMKRALHMKQEKIHKQRIKRQKKLEMKDQHVQTIFGEYNQVHQNREDILNKIQEINSETQQLKAKMDYLKGCCEQETDKAQVRFSSEPL</sequence>
<reference evidence="2" key="1">
    <citation type="journal article" date="2021" name="Cell">
        <title>Tracing the genetic footprints of vertebrate landing in non-teleost ray-finned fishes.</title>
        <authorList>
            <person name="Bi X."/>
            <person name="Wang K."/>
            <person name="Yang L."/>
            <person name="Pan H."/>
            <person name="Jiang H."/>
            <person name="Wei Q."/>
            <person name="Fang M."/>
            <person name="Yu H."/>
            <person name="Zhu C."/>
            <person name="Cai Y."/>
            <person name="He Y."/>
            <person name="Gan X."/>
            <person name="Zeng H."/>
            <person name="Yu D."/>
            <person name="Zhu Y."/>
            <person name="Jiang H."/>
            <person name="Qiu Q."/>
            <person name="Yang H."/>
            <person name="Zhang Y.E."/>
            <person name="Wang W."/>
            <person name="Zhu M."/>
            <person name="He S."/>
            <person name="Zhang G."/>
        </authorList>
    </citation>
    <scope>NUCLEOTIDE SEQUENCE</scope>
    <source>
        <strain evidence="2">Allg_001</strain>
    </source>
</reference>